<feature type="chain" id="PRO_5001851166" description="GTP-binding protein" evidence="1">
    <location>
        <begin position="24"/>
        <end position="497"/>
    </location>
</feature>
<dbReference type="AlphaFoldDB" id="A0A089WRT1"/>
<evidence type="ECO:0000313" key="2">
    <source>
        <dbReference type="EMBL" id="AIR89889.1"/>
    </source>
</evidence>
<dbReference type="Proteomes" id="UP000029493">
    <property type="component" value="Chromosome"/>
</dbReference>
<gene>
    <name evidence="2" type="ORF">LK03_11570</name>
</gene>
<reference evidence="2 3" key="1">
    <citation type="submission" date="2014-09" db="EMBL/GenBank/DDBJ databases">
        <authorList>
            <person name="Chan K.-G."/>
        </authorList>
    </citation>
    <scope>NUCLEOTIDE SEQUENCE [LARGE SCALE GENOMIC DNA]</scope>
    <source>
        <strain evidence="2 3">ND07</strain>
    </source>
</reference>
<dbReference type="EMBL" id="CP009455">
    <property type="protein sequence ID" value="AIR89889.1"/>
    <property type="molecule type" value="Genomic_DNA"/>
</dbReference>
<feature type="signal peptide" evidence="1">
    <location>
        <begin position="1"/>
        <end position="23"/>
    </location>
</feature>
<dbReference type="eggNOG" id="COG5339">
    <property type="taxonomic scope" value="Bacteria"/>
</dbReference>
<dbReference type="RefSeq" id="WP_038412459.1">
    <property type="nucleotide sequence ID" value="NZ_CP009455.1"/>
</dbReference>
<dbReference type="InterPro" id="IPR010352">
    <property type="entry name" value="DUF945"/>
</dbReference>
<dbReference type="OrthoDB" id="5444681at2"/>
<organism evidence="2 3">
    <name type="scientific">Pseudomonas cremoricolorata</name>
    <dbReference type="NCBI Taxonomy" id="157783"/>
    <lineage>
        <taxon>Bacteria</taxon>
        <taxon>Pseudomonadati</taxon>
        <taxon>Pseudomonadota</taxon>
        <taxon>Gammaproteobacteria</taxon>
        <taxon>Pseudomonadales</taxon>
        <taxon>Pseudomonadaceae</taxon>
        <taxon>Pseudomonas</taxon>
    </lineage>
</organism>
<dbReference type="Pfam" id="PF06097">
    <property type="entry name" value="DUF945"/>
    <property type="match status" value="1"/>
</dbReference>
<evidence type="ECO:0000256" key="1">
    <source>
        <dbReference type="SAM" id="SignalP"/>
    </source>
</evidence>
<name>A0A089WRT1_9PSED</name>
<dbReference type="STRING" id="157783.LK03_11570"/>
<proteinExistence type="predicted"/>
<sequence>MKKSVGILCGLAVAIAAITTAGAWFTGKQIPGELEHAVTRANAEFKNAVAGTGGSMTMELVSLEQHWFTSDARYRIVIKDVQIGQGEPLNFELGATDHIEHGPFPWTRVKSLKLLPVMAVSNSELVKSDQLAPLFEAAGGKMPVSATGTLGYGGSIDTETHVAPLKFTQDNGGLFDFAGMTLNVDGDRDGNAMKIHGNFDRLEVKIVGDRPPATFVLEGFKVGGDLSKTDYEKIYVGKLDLFLDQLQATLGPKQDVLVAKGIEQNNLYNLEGKDRLGGRLEYKVSDITYANRAVGSGQMVMTFRSLDIPSTLALSEWYQGKMPQIQAAAADGQAMPQIQMTDAERAQVHGDLQKLLAAKPTASIEDLSFKTARGTSRFKLDVDFANPASFDLPADQLTRQIIAKLSGKLSLSKPMVGDLATLQALLGGETDAQAIAQQSNQAGEMLGMMAVQSGLATVQGDDVVSSLDYAAGQVDFNGKQMTVEEFLMMLQALVPQR</sequence>
<keyword evidence="1" id="KW-0732">Signal</keyword>
<keyword evidence="3" id="KW-1185">Reference proteome</keyword>
<protein>
    <recommendedName>
        <fullName evidence="4">GTP-binding protein</fullName>
    </recommendedName>
</protein>
<dbReference type="KEGG" id="psw:LK03_11570"/>
<evidence type="ECO:0000313" key="3">
    <source>
        <dbReference type="Proteomes" id="UP000029493"/>
    </source>
</evidence>
<evidence type="ECO:0008006" key="4">
    <source>
        <dbReference type="Google" id="ProtNLM"/>
    </source>
</evidence>
<accession>A0A089WRT1</accession>